<dbReference type="EMBL" id="UINC01007020">
    <property type="protein sequence ID" value="SVA30974.1"/>
    <property type="molecule type" value="Genomic_DNA"/>
</dbReference>
<organism evidence="1">
    <name type="scientific">marine metagenome</name>
    <dbReference type="NCBI Taxonomy" id="408172"/>
    <lineage>
        <taxon>unclassified sequences</taxon>
        <taxon>metagenomes</taxon>
        <taxon>ecological metagenomes</taxon>
    </lineage>
</organism>
<evidence type="ECO:0000313" key="1">
    <source>
        <dbReference type="EMBL" id="SVA30974.1"/>
    </source>
</evidence>
<name>A0A381USM7_9ZZZZ</name>
<reference evidence="1" key="1">
    <citation type="submission" date="2018-05" db="EMBL/GenBank/DDBJ databases">
        <authorList>
            <person name="Lanie J.A."/>
            <person name="Ng W.-L."/>
            <person name="Kazmierczak K.M."/>
            <person name="Andrzejewski T.M."/>
            <person name="Davidsen T.M."/>
            <person name="Wayne K.J."/>
            <person name="Tettelin H."/>
            <person name="Glass J.I."/>
            <person name="Rusch D."/>
            <person name="Podicherti R."/>
            <person name="Tsui H.-C.T."/>
            <person name="Winkler M.E."/>
        </authorList>
    </citation>
    <scope>NUCLEOTIDE SEQUENCE</scope>
</reference>
<protein>
    <submittedName>
        <fullName evidence="1">Uncharacterized protein</fullName>
    </submittedName>
</protein>
<proteinExistence type="predicted"/>
<feature type="non-terminal residue" evidence="1">
    <location>
        <position position="1"/>
    </location>
</feature>
<accession>A0A381USM7</accession>
<feature type="non-terminal residue" evidence="1">
    <location>
        <position position="1699"/>
    </location>
</feature>
<sequence>VAEKLSGYFGRRTAKAYKADDTYISEHNSDRESYQLDPAVVVKDNLNNVTFYKDYNDYINQIRAFGGTVDDHSKLNSQEYYAWNPHIEWDKFTNFREYYWLPNGPIGIGIAGNAKDVESTYKVTKKDNIDNNSYIFTPDGLTSNPTLKLFRGQTYIFEIDAVGMPLTFRTARSLDPSLLYTTGLDDSTQTVDVGTITWTIPDNAPDTLFYVNGNDINASGLIQIADAVDNTEIDVEAEILGKKTYTSTGGIAFSNGLKVYFQGTVTPTKYATGEWYIEGVGTEITLINEKDLEIPATYATDKPVLFDSVGFDRLPYSNANSFAGVKDYLVVNKASKSRNPWARYNRWFHREVIELSATLTGTPPELDQDYRAKRPIIEFSAGLKLHNFGTSAKADIDLLDTFTNDVFSNVEGAIGYNVDGVDIVDNMRVLFTADPDSRVSGKIFKVKFITHNLIRQISLIEETDTTPIENETVLVRNGDAYKGKMWYYNGTEWKAGQDKIDANQPPLFDLFDKSGYSLSDITYYPSSTFVGNKLFSYKVGAGEVKDPELGFSLSYRALENSGDILFDFNLLGDTYTYQQNNAEVKGNTDVTLLKEYSDISTFTYTSGWIKAIKNSRQHVVRQYVVSNQTNSFAVDVYDRSGDLNDLWLRVYVNNIRKFNITDFAINRINGVAYVTFIKELVKDDVVKILSNSATKKNENGYYEIPHNLERNPLNDNVLTFTLGEVNDHVHSLSEYNDEFLGSMPGMNNLRDIGNLAPYGRRFVQHSGQVDLALYHITDTNANIIKAIRYASNEYGKFRRVFLQKANTVGFTGETVPHFEKVMQAVVKDKTNDMPFFFSDMMGIGTYTKTSHTVKDKDTQFFALSRDFNLSALSDKAVYIYKNKVQLYHGIDYQFETDHPGFVTITATKVVDDIIEIYEYETTDGSYIPPTPTKLGLYPKYKPIKYIDNTYQVPTEVIQGHDGNIFVCFGDFRDDLLLELEQRIFNNIKSEYDSTILDIHEFIGGESRDTKFTKWARDKALITDFVAWLENVGNIDYTDHDFYVRSNSFTFNYSAMTAPSGKQLPGYWRGVYKEAFDTDRPHTHPWEILGYTIEPTWWKTVYGPAPYTRENKILWQDIEDGIVREPGKALKYLTAYARKDITKHIPVDGEGNLLSPLDSNFAKNYVLVLTNKEFVFGDEAPTETAWRRSSEYPFAFICSWILNQPTKIMGLGFDRSRIIRNPAKEIIYSETDKRLRLKDLIFPMVITDEDRVNTSGLVNYICDYINSESLGTYSDYTTALKSVKNQIGFKVAGFTHKDKFKLVLDSRSPFNEGNVFVPDENYKIFLNKSSVVDLVSYSGVMIEKRPAGFVIKGYDKTNPYFKYFAARELSDDPVVKIGGVTDPFLDWTENQVYVLGQTVQFNNDYYRVKEAHTSSTTFQQQFFARLIELPVTGGREAFFRRQFDVSPNIINSTKELAYGTLLTTVQEVVDFLLGYGKWLETQGFDFNFFNPEINVIENWELSAKEFLFWTTQNWREDSVISLSPAGNRLKFKRDYYVSDNIFDNFHDYTLLRADGRKLDSEFAKIYRSNDNEFQITTQNTADGIYAVKLPLIQKEHVCLIDNHTVFNDIIFDLEPGYRQERIKVLGYRTDDWKGSLNIPGFVYDNAIINEWKSYQDYVLGDTVKYKEFYYISITKSPGTENFDSSKWERLTDKPEAKLIP</sequence>
<gene>
    <name evidence="1" type="ORF">METZ01_LOCUS83828</name>
</gene>